<dbReference type="NCBIfam" id="NF000756">
    <property type="entry name" value="PRK00047.1"/>
    <property type="match status" value="1"/>
</dbReference>
<protein>
    <recommendedName>
        <fullName evidence="7">ATP:glycerol 3-phosphotransferase</fullName>
    </recommendedName>
</protein>
<comment type="caution">
    <text evidence="11">The sequence shown here is derived from an EMBL/GenBank/DDBJ whole genome shotgun (WGS) entry which is preliminary data.</text>
</comment>
<dbReference type="PIRSF" id="PIRSF000538">
    <property type="entry name" value="GlpK"/>
    <property type="match status" value="1"/>
</dbReference>
<evidence type="ECO:0000256" key="4">
    <source>
        <dbReference type="ARBA" id="ARBA00022777"/>
    </source>
</evidence>
<dbReference type="PROSITE" id="PS00445">
    <property type="entry name" value="FGGY_KINASES_2"/>
    <property type="match status" value="1"/>
</dbReference>
<dbReference type="RefSeq" id="WP_345032284.1">
    <property type="nucleotide sequence ID" value="NZ_BAABGL010000018.1"/>
</dbReference>
<reference evidence="12" key="1">
    <citation type="journal article" date="2019" name="Int. J. Syst. Evol. Microbiol.">
        <title>The Global Catalogue of Microorganisms (GCM) 10K type strain sequencing project: providing services to taxonomists for standard genome sequencing and annotation.</title>
        <authorList>
            <consortium name="The Broad Institute Genomics Platform"/>
            <consortium name="The Broad Institute Genome Sequencing Center for Infectious Disease"/>
            <person name="Wu L."/>
            <person name="Ma J."/>
        </authorList>
    </citation>
    <scope>NUCLEOTIDE SEQUENCE [LARGE SCALE GENOMIC DNA]</scope>
    <source>
        <strain evidence="12">JCM 17808</strain>
    </source>
</reference>
<dbReference type="InterPro" id="IPR018483">
    <property type="entry name" value="Carb_kinase_FGGY_CS"/>
</dbReference>
<dbReference type="GO" id="GO:0016301">
    <property type="term" value="F:kinase activity"/>
    <property type="evidence" value="ECO:0007669"/>
    <property type="project" value="UniProtKB-KW"/>
</dbReference>
<keyword evidence="3" id="KW-0547">Nucleotide-binding</keyword>
<dbReference type="InterPro" id="IPR018485">
    <property type="entry name" value="FGGY_C"/>
</dbReference>
<organism evidence="11 12">
    <name type="scientific">Brevibacterium pityocampae</name>
    <dbReference type="NCBI Taxonomy" id="506594"/>
    <lineage>
        <taxon>Bacteria</taxon>
        <taxon>Bacillati</taxon>
        <taxon>Actinomycetota</taxon>
        <taxon>Actinomycetes</taxon>
        <taxon>Micrococcales</taxon>
        <taxon>Brevibacteriaceae</taxon>
        <taxon>Brevibacterium</taxon>
    </lineage>
</organism>
<evidence type="ECO:0000256" key="5">
    <source>
        <dbReference type="ARBA" id="ARBA00022798"/>
    </source>
</evidence>
<sequence length="497" mass="53554">MGFVLALDEGTTSTRAVIFSEDGRTAASHTQEFTQHFPATGHVEHDATEIWRTSREVIGRVMGSAQLTQGDITALGITNQRETTILWDRSTGRPVHRALVWQDTRGGEHVAALAEHAEEIQQITGLPVNTYFSAIKLLWLLDSDPGIRERAEAGELLFGTVDTWLIWNLTGGTDGGIHVTDPTNASRTMLMDLRTRTWSDRMLELTGIPAALLPEIRPSVGEFGRVADRQLLGGVPITGVLGDQQAAAFGQCAFSPGDTKNTYGTGCFLLTNTGGDIRRSEHGLVSTVAYEIAGEDPVYALEGSIAVAGSLVQWLRDSLGIIRTSQEVEELAASVEDCGDVYFVPAFSGLFAPRWRSDARGTLVGLTRFSTKAHIARAALESTAFQTAEVLTAMREDSGFAIRRIAADGGMSVNDALMQFQADVADCEVVRPELVESTALGAAFAAGIGAGVHSGTAEVAAFAVHRESWTPQISADERTRVLARWDQAVQRSLGWVE</sequence>
<keyword evidence="6" id="KW-0067">ATP-binding</keyword>
<evidence type="ECO:0000256" key="2">
    <source>
        <dbReference type="ARBA" id="ARBA00022679"/>
    </source>
</evidence>
<evidence type="ECO:0000259" key="10">
    <source>
        <dbReference type="Pfam" id="PF02782"/>
    </source>
</evidence>
<dbReference type="Gene3D" id="3.30.420.40">
    <property type="match status" value="2"/>
</dbReference>
<evidence type="ECO:0000256" key="8">
    <source>
        <dbReference type="RuleBase" id="RU003733"/>
    </source>
</evidence>
<accession>A0ABP8JPW7</accession>
<dbReference type="Proteomes" id="UP001500642">
    <property type="component" value="Unassembled WGS sequence"/>
</dbReference>
<dbReference type="NCBIfam" id="TIGR01311">
    <property type="entry name" value="glycerol_kin"/>
    <property type="match status" value="1"/>
</dbReference>
<dbReference type="Pfam" id="PF00370">
    <property type="entry name" value="FGGY_N"/>
    <property type="match status" value="1"/>
</dbReference>
<evidence type="ECO:0000256" key="7">
    <source>
        <dbReference type="ARBA" id="ARBA00043149"/>
    </source>
</evidence>
<evidence type="ECO:0000313" key="12">
    <source>
        <dbReference type="Proteomes" id="UP001500642"/>
    </source>
</evidence>
<keyword evidence="2 8" id="KW-0808">Transferase</keyword>
<gene>
    <name evidence="11" type="primary">glpK</name>
    <name evidence="11" type="ORF">GCM10023167_23320</name>
</gene>
<dbReference type="EMBL" id="BAABGL010000018">
    <property type="protein sequence ID" value="GAA4393863.1"/>
    <property type="molecule type" value="Genomic_DNA"/>
</dbReference>
<evidence type="ECO:0000256" key="1">
    <source>
        <dbReference type="ARBA" id="ARBA00009156"/>
    </source>
</evidence>
<evidence type="ECO:0000256" key="3">
    <source>
        <dbReference type="ARBA" id="ARBA00022741"/>
    </source>
</evidence>
<keyword evidence="12" id="KW-1185">Reference proteome</keyword>
<dbReference type="PANTHER" id="PTHR10196">
    <property type="entry name" value="SUGAR KINASE"/>
    <property type="match status" value="1"/>
</dbReference>
<dbReference type="InterPro" id="IPR005999">
    <property type="entry name" value="Glycerol_kin"/>
</dbReference>
<evidence type="ECO:0000313" key="11">
    <source>
        <dbReference type="EMBL" id="GAA4393863.1"/>
    </source>
</evidence>
<dbReference type="PANTHER" id="PTHR10196:SF69">
    <property type="entry name" value="GLYCEROL KINASE"/>
    <property type="match status" value="1"/>
</dbReference>
<evidence type="ECO:0000256" key="6">
    <source>
        <dbReference type="ARBA" id="ARBA00022840"/>
    </source>
</evidence>
<dbReference type="InterPro" id="IPR018484">
    <property type="entry name" value="FGGY_N"/>
</dbReference>
<comment type="similarity">
    <text evidence="1 8">Belongs to the FGGY kinase family.</text>
</comment>
<name>A0ABP8JPW7_9MICO</name>
<keyword evidence="4 8" id="KW-0418">Kinase</keyword>
<dbReference type="InterPro" id="IPR000577">
    <property type="entry name" value="Carb_kinase_FGGY"/>
</dbReference>
<dbReference type="Pfam" id="PF02782">
    <property type="entry name" value="FGGY_C"/>
    <property type="match status" value="1"/>
</dbReference>
<proteinExistence type="inferred from homology"/>
<dbReference type="CDD" id="cd07769">
    <property type="entry name" value="ASKHA_NBD_FGGY_GK"/>
    <property type="match status" value="1"/>
</dbReference>
<dbReference type="InterPro" id="IPR043129">
    <property type="entry name" value="ATPase_NBD"/>
</dbReference>
<dbReference type="SUPFAM" id="SSF53067">
    <property type="entry name" value="Actin-like ATPase domain"/>
    <property type="match status" value="2"/>
</dbReference>
<keyword evidence="5" id="KW-0319">Glycerol metabolism</keyword>
<feature type="domain" description="Carbohydrate kinase FGGY N-terminal" evidence="9">
    <location>
        <begin position="4"/>
        <end position="250"/>
    </location>
</feature>
<feature type="domain" description="Carbohydrate kinase FGGY C-terminal" evidence="10">
    <location>
        <begin position="261"/>
        <end position="449"/>
    </location>
</feature>
<evidence type="ECO:0000259" key="9">
    <source>
        <dbReference type="Pfam" id="PF00370"/>
    </source>
</evidence>